<gene>
    <name evidence="1" type="ORF">Rcae01_00993</name>
</gene>
<comment type="caution">
    <text evidence="1">The sequence shown here is derived from an EMBL/GenBank/DDBJ whole genome shotgun (WGS) entry which is preliminary data.</text>
</comment>
<protein>
    <submittedName>
        <fullName evidence="1">Uncharacterized protein</fullName>
    </submittedName>
</protein>
<sequence length="63" mass="7508">MDFLVRQWCIRRTRKSIVRLYPQPVDKFRYVMCASTGETLGEFRMRNALPLWDATINDWSPNG</sequence>
<name>A0ABP9VMZ3_9BACT</name>
<dbReference type="EMBL" id="BAABRO010000002">
    <property type="protein sequence ID" value="GAA5505548.1"/>
    <property type="molecule type" value="Genomic_DNA"/>
</dbReference>
<keyword evidence="2" id="KW-1185">Reference proteome</keyword>
<organism evidence="1 2">
    <name type="scientific">Novipirellula caenicola</name>
    <dbReference type="NCBI Taxonomy" id="1536901"/>
    <lineage>
        <taxon>Bacteria</taxon>
        <taxon>Pseudomonadati</taxon>
        <taxon>Planctomycetota</taxon>
        <taxon>Planctomycetia</taxon>
        <taxon>Pirellulales</taxon>
        <taxon>Pirellulaceae</taxon>
        <taxon>Novipirellula</taxon>
    </lineage>
</organism>
<proteinExistence type="predicted"/>
<evidence type="ECO:0000313" key="1">
    <source>
        <dbReference type="EMBL" id="GAA5505548.1"/>
    </source>
</evidence>
<reference evidence="1 2" key="1">
    <citation type="submission" date="2024-02" db="EMBL/GenBank/DDBJ databases">
        <title>Rhodopirellula caenicola NBRC 110016.</title>
        <authorList>
            <person name="Ichikawa N."/>
            <person name="Katano-Makiyama Y."/>
            <person name="Hidaka K."/>
        </authorList>
    </citation>
    <scope>NUCLEOTIDE SEQUENCE [LARGE SCALE GENOMIC DNA]</scope>
    <source>
        <strain evidence="1 2">NBRC 110016</strain>
    </source>
</reference>
<dbReference type="Proteomes" id="UP001416858">
    <property type="component" value="Unassembled WGS sequence"/>
</dbReference>
<evidence type="ECO:0000313" key="2">
    <source>
        <dbReference type="Proteomes" id="UP001416858"/>
    </source>
</evidence>
<accession>A0ABP9VMZ3</accession>